<reference evidence="4" key="1">
    <citation type="submission" date="2023-08" db="EMBL/GenBank/DDBJ databases">
        <title>Black Yeasts Isolated from many extreme environments.</title>
        <authorList>
            <person name="Coleine C."/>
            <person name="Stajich J.E."/>
            <person name="Selbmann L."/>
        </authorList>
    </citation>
    <scope>NUCLEOTIDE SEQUENCE</scope>
    <source>
        <strain evidence="4">CCFEE 5401</strain>
    </source>
</reference>
<feature type="transmembrane region" description="Helical" evidence="2">
    <location>
        <begin position="91"/>
        <end position="115"/>
    </location>
</feature>
<feature type="transmembrane region" description="Helical" evidence="2">
    <location>
        <begin position="135"/>
        <end position="158"/>
    </location>
</feature>
<dbReference type="PANTHER" id="PTHR39614:SF2">
    <property type="entry name" value="INTEGRAL MEMBRANE PROTEIN"/>
    <property type="match status" value="1"/>
</dbReference>
<dbReference type="EMBL" id="JAVRRL010000132">
    <property type="protein sequence ID" value="KAK5107233.1"/>
    <property type="molecule type" value="Genomic_DNA"/>
</dbReference>
<dbReference type="Pfam" id="PF20684">
    <property type="entry name" value="Fung_rhodopsin"/>
    <property type="match status" value="1"/>
</dbReference>
<comment type="caution">
    <text evidence="4">The sequence shown here is derived from an EMBL/GenBank/DDBJ whole genome shotgun (WGS) entry which is preliminary data.</text>
</comment>
<feature type="transmembrane region" description="Helical" evidence="2">
    <location>
        <begin position="57"/>
        <end position="79"/>
    </location>
</feature>
<keyword evidence="2" id="KW-0812">Transmembrane</keyword>
<evidence type="ECO:0000256" key="2">
    <source>
        <dbReference type="SAM" id="Phobius"/>
    </source>
</evidence>
<feature type="domain" description="Rhodopsin" evidence="3">
    <location>
        <begin position="2"/>
        <end position="233"/>
    </location>
</feature>
<organism evidence="4 5">
    <name type="scientific">Meristemomyces frigidus</name>
    <dbReference type="NCBI Taxonomy" id="1508187"/>
    <lineage>
        <taxon>Eukaryota</taxon>
        <taxon>Fungi</taxon>
        <taxon>Dikarya</taxon>
        <taxon>Ascomycota</taxon>
        <taxon>Pezizomycotina</taxon>
        <taxon>Dothideomycetes</taxon>
        <taxon>Dothideomycetidae</taxon>
        <taxon>Mycosphaerellales</taxon>
        <taxon>Teratosphaeriaceae</taxon>
        <taxon>Meristemomyces</taxon>
    </lineage>
</organism>
<dbReference type="InterPro" id="IPR049326">
    <property type="entry name" value="Rhodopsin_dom_fungi"/>
</dbReference>
<evidence type="ECO:0000313" key="4">
    <source>
        <dbReference type="EMBL" id="KAK5107233.1"/>
    </source>
</evidence>
<keyword evidence="2" id="KW-0472">Membrane</keyword>
<dbReference type="AlphaFoldDB" id="A0AAN7T963"/>
<evidence type="ECO:0000259" key="3">
    <source>
        <dbReference type="Pfam" id="PF20684"/>
    </source>
</evidence>
<name>A0AAN7T963_9PEZI</name>
<protein>
    <recommendedName>
        <fullName evidence="3">Rhodopsin domain-containing protein</fullName>
    </recommendedName>
</protein>
<feature type="transmembrane region" description="Helical" evidence="2">
    <location>
        <begin position="170"/>
        <end position="191"/>
    </location>
</feature>
<feature type="region of interest" description="Disordered" evidence="1">
    <location>
        <begin position="253"/>
        <end position="280"/>
    </location>
</feature>
<evidence type="ECO:0000313" key="5">
    <source>
        <dbReference type="Proteomes" id="UP001310890"/>
    </source>
</evidence>
<dbReference type="PANTHER" id="PTHR39614">
    <property type="entry name" value="INTEGRAL MEMBRANE PROTEIN"/>
    <property type="match status" value="1"/>
</dbReference>
<gene>
    <name evidence="4" type="ORF">LTR62_001613</name>
</gene>
<proteinExistence type="predicted"/>
<evidence type="ECO:0000256" key="1">
    <source>
        <dbReference type="SAM" id="MobiDB-lite"/>
    </source>
</evidence>
<accession>A0AAN7T963</accession>
<keyword evidence="2" id="KW-1133">Transmembrane helix</keyword>
<sequence length="327" mass="35698">MTRWPWQSLLGRDDVTTLVATILAVSQAILAMRAAVVGVGRASDDLSQTTVLTAEKLYYTSDTFFILTGFTSRLAAAFFLYRLSSAASHKLYAIIIAAMCVVFGIASVLVVAIRPNVMKPWVIVPTLAKSTLDRWVVYTVLSNLIDFLVVAFSAHLVWNLQMKGSKKWAVVCAFGVRLLGLIPISIVRLVVLNRALKSDDFLFSAVGPEVLTQIEMCYAVLSATIPCLRIFLSAAQTGLLNLEATDKATGYYGNGSHSKPLSRSRKNRSATQRSGGSIELATRKHGETISKITRVGGDARSMESDSSERAIMVRQTIDIKIDDDDGR</sequence>
<dbReference type="Proteomes" id="UP001310890">
    <property type="component" value="Unassembled WGS sequence"/>
</dbReference>